<feature type="domain" description="J" evidence="4">
    <location>
        <begin position="5"/>
        <end position="69"/>
    </location>
</feature>
<dbReference type="RefSeq" id="WP_058447059.1">
    <property type="nucleotide sequence ID" value="NZ_CAAAHT010000035.1"/>
</dbReference>
<dbReference type="GO" id="GO:0051082">
    <property type="term" value="F:unfolded protein binding"/>
    <property type="evidence" value="ECO:0007669"/>
    <property type="project" value="InterPro"/>
</dbReference>
<dbReference type="InterPro" id="IPR002939">
    <property type="entry name" value="DnaJ_C"/>
</dbReference>
<evidence type="ECO:0000256" key="1">
    <source>
        <dbReference type="ARBA" id="ARBA00022490"/>
    </source>
</evidence>
<evidence type="ECO:0000313" key="5">
    <source>
        <dbReference type="EMBL" id="KTC95994.1"/>
    </source>
</evidence>
<reference evidence="5 6" key="1">
    <citation type="submission" date="2015-11" db="EMBL/GenBank/DDBJ databases">
        <title>Genomic analysis of 38 Legionella species identifies large and diverse effector repertoires.</title>
        <authorList>
            <person name="Burstein D."/>
            <person name="Amaro F."/>
            <person name="Zusman T."/>
            <person name="Lifshitz Z."/>
            <person name="Cohen O."/>
            <person name="Gilbert J.A."/>
            <person name="Pupko T."/>
            <person name="Shuman H.A."/>
            <person name="Segal G."/>
        </authorList>
    </citation>
    <scope>NUCLEOTIDE SEQUENCE [LARGE SCALE GENOMIC DNA]</scope>
    <source>
        <strain evidence="5 6">WO-44C</strain>
    </source>
</reference>
<accession>A0A0W0TK99</accession>
<dbReference type="SUPFAM" id="SSF49493">
    <property type="entry name" value="HSP40/DnaJ peptide-binding domain"/>
    <property type="match status" value="2"/>
</dbReference>
<dbReference type="InterPro" id="IPR008971">
    <property type="entry name" value="HSP40/DnaJ_pept-bd"/>
</dbReference>
<dbReference type="GO" id="GO:0005737">
    <property type="term" value="C:cytoplasm"/>
    <property type="evidence" value="ECO:0007669"/>
    <property type="project" value="TreeGrafter"/>
</dbReference>
<name>A0A0W0TK99_9GAMM</name>
<dbReference type="OrthoDB" id="9779889at2"/>
<dbReference type="Gene3D" id="1.10.287.110">
    <property type="entry name" value="DnaJ domain"/>
    <property type="match status" value="1"/>
</dbReference>
<proteinExistence type="predicted"/>
<dbReference type="Gene3D" id="2.60.260.20">
    <property type="entry name" value="Urease metallochaperone UreE, N-terminal domain"/>
    <property type="match status" value="2"/>
</dbReference>
<gene>
    <name evidence="5" type="primary">cbpA</name>
    <name evidence="5" type="ORF">Lfee_2356</name>
</gene>
<dbReference type="InterPro" id="IPR036869">
    <property type="entry name" value="J_dom_sf"/>
</dbReference>
<dbReference type="CDD" id="cd06257">
    <property type="entry name" value="DnaJ"/>
    <property type="match status" value="1"/>
</dbReference>
<dbReference type="Proteomes" id="UP000054698">
    <property type="component" value="Unassembled WGS sequence"/>
</dbReference>
<evidence type="ECO:0000313" key="6">
    <source>
        <dbReference type="Proteomes" id="UP000054698"/>
    </source>
</evidence>
<dbReference type="InterPro" id="IPR018253">
    <property type="entry name" value="DnaJ_domain_CS"/>
</dbReference>
<dbReference type="InterPro" id="IPR001623">
    <property type="entry name" value="DnaJ_domain"/>
</dbReference>
<dbReference type="FunFam" id="2.60.260.20:FF:000013">
    <property type="entry name" value="DnaJ subfamily B member 11"/>
    <property type="match status" value="1"/>
</dbReference>
<dbReference type="GO" id="GO:0042026">
    <property type="term" value="P:protein refolding"/>
    <property type="evidence" value="ECO:0007669"/>
    <property type="project" value="TreeGrafter"/>
</dbReference>
<dbReference type="SMART" id="SM00271">
    <property type="entry name" value="DnaJ"/>
    <property type="match status" value="1"/>
</dbReference>
<evidence type="ECO:0000256" key="3">
    <source>
        <dbReference type="ARBA" id="ARBA00023186"/>
    </source>
</evidence>
<dbReference type="CDD" id="cd10747">
    <property type="entry name" value="DnaJ_C"/>
    <property type="match status" value="1"/>
</dbReference>
<dbReference type="PROSITE" id="PS50076">
    <property type="entry name" value="DNAJ_2"/>
    <property type="match status" value="1"/>
</dbReference>
<evidence type="ECO:0000256" key="2">
    <source>
        <dbReference type="ARBA" id="ARBA00023125"/>
    </source>
</evidence>
<dbReference type="PATRIC" id="fig|453.4.peg.2579"/>
<dbReference type="EMBL" id="LNYB01000082">
    <property type="protein sequence ID" value="KTC95994.1"/>
    <property type="molecule type" value="Genomic_DNA"/>
</dbReference>
<dbReference type="GO" id="GO:0003677">
    <property type="term" value="F:DNA binding"/>
    <property type="evidence" value="ECO:0007669"/>
    <property type="project" value="UniProtKB-KW"/>
</dbReference>
<dbReference type="SUPFAM" id="SSF46565">
    <property type="entry name" value="Chaperone J-domain"/>
    <property type="match status" value="1"/>
</dbReference>
<dbReference type="Pfam" id="PF00226">
    <property type="entry name" value="DnaJ"/>
    <property type="match status" value="1"/>
</dbReference>
<dbReference type="STRING" id="453.Lfee_2356"/>
<dbReference type="FunFam" id="2.60.260.20:FF:000008">
    <property type="entry name" value="Curved DNA-binding protein"/>
    <property type="match status" value="1"/>
</dbReference>
<keyword evidence="2 5" id="KW-0238">DNA-binding</keyword>
<evidence type="ECO:0000259" key="4">
    <source>
        <dbReference type="PROSITE" id="PS50076"/>
    </source>
</evidence>
<dbReference type="AlphaFoldDB" id="A0A0W0TK99"/>
<keyword evidence="6" id="KW-1185">Reference proteome</keyword>
<dbReference type="PANTHER" id="PTHR43096:SF52">
    <property type="entry name" value="DNAJ HOMOLOG 1, MITOCHONDRIAL-RELATED"/>
    <property type="match status" value="1"/>
</dbReference>
<keyword evidence="3" id="KW-0143">Chaperone</keyword>
<protein>
    <submittedName>
        <fullName evidence="5">DNA-binding protein DnaJ</fullName>
    </submittedName>
</protein>
<dbReference type="PRINTS" id="PR00625">
    <property type="entry name" value="JDOMAIN"/>
</dbReference>
<keyword evidence="1" id="KW-0963">Cytoplasm</keyword>
<sequence length="311" mass="35371">MEYKDYYQIMGLERSASQEDIKRVYRKLARKYHPDVSKEADAEAKFKELGEAYSVLSDPEKRAKYDQYGQYWKEQAQGQAYRPQSEQGGYYHFNEGNTADFEDFINSIFRERQQQQHASYYDQGRDVHAKLTISLEDSFNGAEKTLQLQMPVINNQGFMDYQLRAIKVKIPPGIGNKQQIRLKGQGGKGAGQQAGDLYIEIHIAPHPWFHLQKKDIHLQVPVTPWEAALGASIKVPTLAGPVNLKIPKLTQAGKQMRLKGRGLPGNPPGDQYVILQIVIPNEENEQLTSLYQQMAGSTKFNPREKLGVSND</sequence>
<dbReference type="PROSITE" id="PS00636">
    <property type="entry name" value="DNAJ_1"/>
    <property type="match status" value="1"/>
</dbReference>
<comment type="caution">
    <text evidence="5">The sequence shown here is derived from an EMBL/GenBank/DDBJ whole genome shotgun (WGS) entry which is preliminary data.</text>
</comment>
<dbReference type="Pfam" id="PF01556">
    <property type="entry name" value="DnaJ_C"/>
    <property type="match status" value="1"/>
</dbReference>
<organism evidence="5 6">
    <name type="scientific">Legionella feeleii</name>
    <dbReference type="NCBI Taxonomy" id="453"/>
    <lineage>
        <taxon>Bacteria</taxon>
        <taxon>Pseudomonadati</taxon>
        <taxon>Pseudomonadota</taxon>
        <taxon>Gammaproteobacteria</taxon>
        <taxon>Legionellales</taxon>
        <taxon>Legionellaceae</taxon>
        <taxon>Legionella</taxon>
    </lineage>
</organism>
<dbReference type="PANTHER" id="PTHR43096">
    <property type="entry name" value="DNAJ HOMOLOG 1, MITOCHONDRIAL-RELATED"/>
    <property type="match status" value="1"/>
</dbReference>